<comment type="caution">
    <text evidence="1">The sequence shown here is derived from an EMBL/GenBank/DDBJ whole genome shotgun (WGS) entry which is preliminary data.</text>
</comment>
<evidence type="ECO:0000313" key="2">
    <source>
        <dbReference type="Proteomes" id="UP001206925"/>
    </source>
</evidence>
<dbReference type="GO" id="GO:0007017">
    <property type="term" value="P:microtubule-based process"/>
    <property type="evidence" value="ECO:0007669"/>
    <property type="project" value="InterPro"/>
</dbReference>
<dbReference type="Proteomes" id="UP001206925">
    <property type="component" value="Unassembled WGS sequence"/>
</dbReference>
<dbReference type="AlphaFoldDB" id="A0AAD5BL51"/>
<dbReference type="InterPro" id="IPR001372">
    <property type="entry name" value="Dynein_light_chain_typ-1/2"/>
</dbReference>
<dbReference type="GO" id="GO:0005868">
    <property type="term" value="C:cytoplasmic dynein complex"/>
    <property type="evidence" value="ECO:0007669"/>
    <property type="project" value="TreeGrafter"/>
</dbReference>
<dbReference type="GO" id="GO:0045505">
    <property type="term" value="F:dynein intermediate chain binding"/>
    <property type="evidence" value="ECO:0007669"/>
    <property type="project" value="TreeGrafter"/>
</dbReference>
<evidence type="ECO:0008006" key="3">
    <source>
        <dbReference type="Google" id="ProtNLM"/>
    </source>
</evidence>
<name>A0AAD5BL51_AMBAR</name>
<proteinExistence type="predicted"/>
<gene>
    <name evidence="1" type="ORF">M8C21_017951</name>
</gene>
<dbReference type="SMART" id="SM01375">
    <property type="entry name" value="Dynein_light"/>
    <property type="match status" value="1"/>
</dbReference>
<dbReference type="InterPro" id="IPR037177">
    <property type="entry name" value="DLC_sf"/>
</dbReference>
<dbReference type="Pfam" id="PF01221">
    <property type="entry name" value="Dynein_light"/>
    <property type="match status" value="1"/>
</dbReference>
<reference evidence="1" key="1">
    <citation type="submission" date="2022-06" db="EMBL/GenBank/DDBJ databases">
        <title>Uncovering the hologenomic basis of an extraordinary plant invasion.</title>
        <authorList>
            <person name="Bieker V.C."/>
            <person name="Martin M.D."/>
            <person name="Gilbert T."/>
            <person name="Hodgins K."/>
            <person name="Battlay P."/>
            <person name="Petersen B."/>
            <person name="Wilson J."/>
        </authorList>
    </citation>
    <scope>NUCLEOTIDE SEQUENCE</scope>
    <source>
        <strain evidence="1">AA19_3_7</strain>
        <tissue evidence="1">Leaf</tissue>
    </source>
</reference>
<sequence length="240" mass="26823">MPTNKKPVMHVYKLDTGNHPPEPHHNNLSTTTTTTTKKILVRSLGALLRRSKTYRETKNNINSSKEDTKEVVIESSRKSLPMVINGGRTSVVPAIKDGRKSASVVEERKKGALGSEVGVVAGRRSAENRAEMVMINVAEVADLYQVRVLVTDMPAFMQVHAFRCARRTFESLDVSSPRQIACNMKKDFDKVYGPAWHCIVGSSFGSFVTHATGCFLYFTMEKLYVLVFKTKVRKNVNISQ</sequence>
<dbReference type="SUPFAM" id="SSF54648">
    <property type="entry name" value="DLC"/>
    <property type="match status" value="1"/>
</dbReference>
<dbReference type="Gene3D" id="3.30.740.10">
    <property type="entry name" value="Protein Inhibitor Of Neuronal Nitric Oxide Synthase"/>
    <property type="match status" value="1"/>
</dbReference>
<dbReference type="PANTHER" id="PTHR11886">
    <property type="entry name" value="DYNEIN LIGHT CHAIN"/>
    <property type="match status" value="1"/>
</dbReference>
<accession>A0AAD5BL51</accession>
<protein>
    <recommendedName>
        <fullName evidence="3">Dynein light chain</fullName>
    </recommendedName>
</protein>
<dbReference type="FunFam" id="3.30.740.10:FF:000003">
    <property type="entry name" value="Dynein light chain"/>
    <property type="match status" value="1"/>
</dbReference>
<organism evidence="1 2">
    <name type="scientific">Ambrosia artemisiifolia</name>
    <name type="common">Common ragweed</name>
    <dbReference type="NCBI Taxonomy" id="4212"/>
    <lineage>
        <taxon>Eukaryota</taxon>
        <taxon>Viridiplantae</taxon>
        <taxon>Streptophyta</taxon>
        <taxon>Embryophyta</taxon>
        <taxon>Tracheophyta</taxon>
        <taxon>Spermatophyta</taxon>
        <taxon>Magnoliopsida</taxon>
        <taxon>eudicotyledons</taxon>
        <taxon>Gunneridae</taxon>
        <taxon>Pentapetalae</taxon>
        <taxon>asterids</taxon>
        <taxon>campanulids</taxon>
        <taxon>Asterales</taxon>
        <taxon>Asteraceae</taxon>
        <taxon>Asteroideae</taxon>
        <taxon>Heliantheae alliance</taxon>
        <taxon>Heliantheae</taxon>
        <taxon>Ambrosia</taxon>
    </lineage>
</organism>
<evidence type="ECO:0000313" key="1">
    <source>
        <dbReference type="EMBL" id="KAI7725310.1"/>
    </source>
</evidence>
<dbReference type="PANTHER" id="PTHR11886:SF37">
    <property type="entry name" value="DYNEIN LIGHT CHAIN"/>
    <property type="match status" value="1"/>
</dbReference>
<keyword evidence="2" id="KW-1185">Reference proteome</keyword>
<dbReference type="EMBL" id="JAMZMK010011977">
    <property type="protein sequence ID" value="KAI7725310.1"/>
    <property type="molecule type" value="Genomic_DNA"/>
</dbReference>